<keyword evidence="5" id="KW-0963">Cytoplasm</keyword>
<evidence type="ECO:0000256" key="6">
    <source>
        <dbReference type="NCBIfam" id="TIGR00112"/>
    </source>
</evidence>
<dbReference type="InterPro" id="IPR028939">
    <property type="entry name" value="P5C_Rdtase_cat_N"/>
</dbReference>
<feature type="binding site" evidence="7">
    <location>
        <begin position="73"/>
        <end position="76"/>
    </location>
    <ligand>
        <name>NADP(+)</name>
        <dbReference type="ChEBI" id="CHEBI:58349"/>
    </ligand>
</feature>
<comment type="subcellular location">
    <subcellularLocation>
        <location evidence="5">Cytoplasm</location>
    </subcellularLocation>
</comment>
<comment type="catalytic activity">
    <reaction evidence="5">
        <text>L-proline + NAD(+) = (S)-1-pyrroline-5-carboxylate + NADH + 2 H(+)</text>
        <dbReference type="Rhea" id="RHEA:14105"/>
        <dbReference type="ChEBI" id="CHEBI:15378"/>
        <dbReference type="ChEBI" id="CHEBI:17388"/>
        <dbReference type="ChEBI" id="CHEBI:57540"/>
        <dbReference type="ChEBI" id="CHEBI:57945"/>
        <dbReference type="ChEBI" id="CHEBI:60039"/>
        <dbReference type="EC" id="1.5.1.2"/>
    </reaction>
</comment>
<proteinExistence type="inferred from homology"/>
<evidence type="ECO:0000256" key="2">
    <source>
        <dbReference type="ARBA" id="ARBA00022857"/>
    </source>
</evidence>
<dbReference type="PIRSF" id="PIRSF000193">
    <property type="entry name" value="Pyrrol-5-carb_rd"/>
    <property type="match status" value="1"/>
</dbReference>
<dbReference type="PANTHER" id="PTHR11645:SF0">
    <property type="entry name" value="PYRROLINE-5-CARBOXYLATE REDUCTASE 3"/>
    <property type="match status" value="1"/>
</dbReference>
<dbReference type="EMBL" id="RKQZ01000001">
    <property type="protein sequence ID" value="RPF23023.1"/>
    <property type="molecule type" value="Genomic_DNA"/>
</dbReference>
<dbReference type="Gene3D" id="3.40.50.720">
    <property type="entry name" value="NAD(P)-binding Rossmann-like Domain"/>
    <property type="match status" value="1"/>
</dbReference>
<evidence type="ECO:0000256" key="8">
    <source>
        <dbReference type="RuleBase" id="RU003903"/>
    </source>
</evidence>
<dbReference type="FunFam" id="1.10.3730.10:FF:000001">
    <property type="entry name" value="Pyrroline-5-carboxylate reductase"/>
    <property type="match status" value="1"/>
</dbReference>
<evidence type="ECO:0000256" key="4">
    <source>
        <dbReference type="ARBA" id="ARBA00058118"/>
    </source>
</evidence>
<evidence type="ECO:0000256" key="3">
    <source>
        <dbReference type="ARBA" id="ARBA00023002"/>
    </source>
</evidence>
<feature type="binding site" evidence="7">
    <location>
        <position position="60"/>
    </location>
    <ligand>
        <name>NADPH</name>
        <dbReference type="ChEBI" id="CHEBI:57783"/>
    </ligand>
</feature>
<comment type="pathway">
    <text evidence="5 8">Amino-acid biosynthesis; L-proline biosynthesis; L-proline from L-glutamate 5-semialdehyde: step 1/1.</text>
</comment>
<dbReference type="UniPathway" id="UPA00098">
    <property type="reaction ID" value="UER00361"/>
</dbReference>
<dbReference type="PROSITE" id="PS00521">
    <property type="entry name" value="P5CR"/>
    <property type="match status" value="1"/>
</dbReference>
<evidence type="ECO:0000259" key="9">
    <source>
        <dbReference type="Pfam" id="PF03807"/>
    </source>
</evidence>
<reference evidence="11 12" key="1">
    <citation type="submission" date="2018-11" db="EMBL/GenBank/DDBJ databases">
        <title>Sequencing the genomes of 1000 actinobacteria strains.</title>
        <authorList>
            <person name="Klenk H.-P."/>
        </authorList>
    </citation>
    <scope>NUCLEOTIDE SEQUENCE [LARGE SCALE GENOMIC DNA]</scope>
    <source>
        <strain evidence="11 12">DSM 15700</strain>
    </source>
</reference>
<feature type="binding site" evidence="7">
    <location>
        <begin position="8"/>
        <end position="13"/>
    </location>
    <ligand>
        <name>NADP(+)</name>
        <dbReference type="ChEBI" id="CHEBI:58349"/>
    </ligand>
</feature>
<keyword evidence="2 5" id="KW-0521">NADP</keyword>
<sequence>MTERVAILGTGNMGEAVLAGAIGAGWSPGEVTATVRASEHGAARGAALRERHGVATTTDNAAAVTDAALVVVAVKPKDVPAVLDEIARVLSPGAVVVSVAAGVTTAAMEARLRPGTPVVRTMPNTPAQIGAGITAIAPGAAADDTHLALVERFLAGTGDVVRVAEKDLDAVTALSGGGPAYVFTVIDALAEAGVHAGLKRDVASRLAKQTVLGAARLAVETGDHPAILRERVTSPGGTTAAGLRVLEDRAVRAAFLAAVDAARDRSVQLGG</sequence>
<dbReference type="PANTHER" id="PTHR11645">
    <property type="entry name" value="PYRROLINE-5-CARBOXYLATE REDUCTASE"/>
    <property type="match status" value="1"/>
</dbReference>
<dbReference type="SUPFAM" id="SSF51735">
    <property type="entry name" value="NAD(P)-binding Rossmann-fold domains"/>
    <property type="match status" value="1"/>
</dbReference>
<protein>
    <recommendedName>
        <fullName evidence="5 6">Pyrroline-5-carboxylate reductase</fullName>
        <shortName evidence="5">P5C reductase</shortName>
        <shortName evidence="5">P5CR</shortName>
        <ecNumber evidence="5 6">1.5.1.2</ecNumber>
    </recommendedName>
    <alternativeName>
        <fullName evidence="5">PCA reductase</fullName>
    </alternativeName>
</protein>
<dbReference type="SUPFAM" id="SSF48179">
    <property type="entry name" value="6-phosphogluconate dehydrogenase C-terminal domain-like"/>
    <property type="match status" value="1"/>
</dbReference>
<feature type="domain" description="Pyrroline-5-carboxylate reductase catalytic N-terminal" evidence="9">
    <location>
        <begin position="4"/>
        <end position="102"/>
    </location>
</feature>
<evidence type="ECO:0000313" key="12">
    <source>
        <dbReference type="Proteomes" id="UP000280501"/>
    </source>
</evidence>
<gene>
    <name evidence="5" type="primary">proC</name>
    <name evidence="11" type="ORF">EDD34_3702</name>
</gene>
<evidence type="ECO:0000256" key="1">
    <source>
        <dbReference type="ARBA" id="ARBA00005525"/>
    </source>
</evidence>
<dbReference type="GO" id="GO:0005737">
    <property type="term" value="C:cytoplasm"/>
    <property type="evidence" value="ECO:0007669"/>
    <property type="project" value="UniProtKB-SubCell"/>
</dbReference>
<keyword evidence="5 8" id="KW-0641">Proline biosynthesis</keyword>
<dbReference type="Pfam" id="PF14748">
    <property type="entry name" value="P5CR_dimer"/>
    <property type="match status" value="1"/>
</dbReference>
<dbReference type="InterPro" id="IPR000304">
    <property type="entry name" value="Pyrroline-COOH_reductase"/>
</dbReference>
<evidence type="ECO:0000313" key="11">
    <source>
        <dbReference type="EMBL" id="RPF23023.1"/>
    </source>
</evidence>
<comment type="caution">
    <text evidence="11">The sequence shown here is derived from an EMBL/GenBank/DDBJ whole genome shotgun (WGS) entry which is preliminary data.</text>
</comment>
<comment type="function">
    <text evidence="4 5">Catalyzes the reduction of 1-pyrroline-5-carboxylate (PCA) to L-proline.</text>
</comment>
<organism evidence="11 12">
    <name type="scientific">Myceligenerans xiligouense</name>
    <dbReference type="NCBI Taxonomy" id="253184"/>
    <lineage>
        <taxon>Bacteria</taxon>
        <taxon>Bacillati</taxon>
        <taxon>Actinomycetota</taxon>
        <taxon>Actinomycetes</taxon>
        <taxon>Micrococcales</taxon>
        <taxon>Promicromonosporaceae</taxon>
        <taxon>Myceligenerans</taxon>
    </lineage>
</organism>
<dbReference type="AlphaFoldDB" id="A0A3N4YQY7"/>
<keyword evidence="12" id="KW-1185">Reference proteome</keyword>
<dbReference type="RefSeq" id="WP_211341631.1">
    <property type="nucleotide sequence ID" value="NZ_RKQZ01000001.1"/>
</dbReference>
<evidence type="ECO:0000256" key="7">
    <source>
        <dbReference type="PIRSR" id="PIRSR000193-1"/>
    </source>
</evidence>
<dbReference type="GO" id="GO:0055129">
    <property type="term" value="P:L-proline biosynthetic process"/>
    <property type="evidence" value="ECO:0007669"/>
    <property type="project" value="UniProtKB-UniRule"/>
</dbReference>
<feature type="domain" description="Pyrroline-5-carboxylate reductase dimerisation" evidence="10">
    <location>
        <begin position="165"/>
        <end position="269"/>
    </location>
</feature>
<comment type="catalytic activity">
    <reaction evidence="5 8">
        <text>L-proline + NADP(+) = (S)-1-pyrroline-5-carboxylate + NADPH + 2 H(+)</text>
        <dbReference type="Rhea" id="RHEA:14109"/>
        <dbReference type="ChEBI" id="CHEBI:15378"/>
        <dbReference type="ChEBI" id="CHEBI:17388"/>
        <dbReference type="ChEBI" id="CHEBI:57783"/>
        <dbReference type="ChEBI" id="CHEBI:58349"/>
        <dbReference type="ChEBI" id="CHEBI:60039"/>
        <dbReference type="EC" id="1.5.1.2"/>
    </reaction>
</comment>
<dbReference type="Pfam" id="PF03807">
    <property type="entry name" value="F420_oxidored"/>
    <property type="match status" value="1"/>
</dbReference>
<dbReference type="EC" id="1.5.1.2" evidence="5 6"/>
<dbReference type="InterPro" id="IPR008927">
    <property type="entry name" value="6-PGluconate_DH-like_C_sf"/>
</dbReference>
<dbReference type="GO" id="GO:0004735">
    <property type="term" value="F:pyrroline-5-carboxylate reductase activity"/>
    <property type="evidence" value="ECO:0007669"/>
    <property type="project" value="UniProtKB-UniRule"/>
</dbReference>
<dbReference type="InterPro" id="IPR029036">
    <property type="entry name" value="P5CR_dimer"/>
</dbReference>
<dbReference type="InterPro" id="IPR036291">
    <property type="entry name" value="NAD(P)-bd_dom_sf"/>
</dbReference>
<dbReference type="NCBIfam" id="TIGR00112">
    <property type="entry name" value="proC"/>
    <property type="match status" value="1"/>
</dbReference>
<evidence type="ECO:0000256" key="5">
    <source>
        <dbReference type="HAMAP-Rule" id="MF_01925"/>
    </source>
</evidence>
<keyword evidence="5 8" id="KW-0028">Amino-acid biosynthesis</keyword>
<dbReference type="Gene3D" id="1.10.3730.10">
    <property type="entry name" value="ProC C-terminal domain-like"/>
    <property type="match status" value="1"/>
</dbReference>
<comment type="similarity">
    <text evidence="1 5 8">Belongs to the pyrroline-5-carboxylate reductase family.</text>
</comment>
<keyword evidence="3 5" id="KW-0560">Oxidoreductase</keyword>
<dbReference type="HAMAP" id="MF_01925">
    <property type="entry name" value="P5C_reductase"/>
    <property type="match status" value="1"/>
</dbReference>
<dbReference type="Proteomes" id="UP000280501">
    <property type="component" value="Unassembled WGS sequence"/>
</dbReference>
<dbReference type="InterPro" id="IPR053790">
    <property type="entry name" value="P5CR-like_CS"/>
</dbReference>
<name>A0A3N4YQY7_9MICO</name>
<evidence type="ECO:0000259" key="10">
    <source>
        <dbReference type="Pfam" id="PF14748"/>
    </source>
</evidence>
<accession>A0A3N4YQY7</accession>